<name>A0ABP7FKA1_9ACTN</name>
<reference evidence="4" key="1">
    <citation type="journal article" date="2019" name="Int. J. Syst. Evol. Microbiol.">
        <title>The Global Catalogue of Microorganisms (GCM) 10K type strain sequencing project: providing services to taxonomists for standard genome sequencing and annotation.</title>
        <authorList>
            <consortium name="The Broad Institute Genomics Platform"/>
            <consortium name="The Broad Institute Genome Sequencing Center for Infectious Disease"/>
            <person name="Wu L."/>
            <person name="Ma J."/>
        </authorList>
    </citation>
    <scope>NUCLEOTIDE SEQUENCE [LARGE SCALE GENOMIC DNA]</scope>
    <source>
        <strain evidence="4">JCM 30846</strain>
    </source>
</reference>
<organism evidence="3 4">
    <name type="scientific">Streptomyces tremellae</name>
    <dbReference type="NCBI Taxonomy" id="1124239"/>
    <lineage>
        <taxon>Bacteria</taxon>
        <taxon>Bacillati</taxon>
        <taxon>Actinomycetota</taxon>
        <taxon>Actinomycetes</taxon>
        <taxon>Kitasatosporales</taxon>
        <taxon>Streptomycetaceae</taxon>
        <taxon>Streptomyces</taxon>
    </lineage>
</organism>
<dbReference type="EMBL" id="BAABEP010000031">
    <property type="protein sequence ID" value="GAA3740690.1"/>
    <property type="molecule type" value="Genomic_DNA"/>
</dbReference>
<keyword evidence="4" id="KW-1185">Reference proteome</keyword>
<proteinExistence type="inferred from homology"/>
<evidence type="ECO:0000313" key="3">
    <source>
        <dbReference type="EMBL" id="GAA3740690.1"/>
    </source>
</evidence>
<dbReference type="Pfam" id="PF11307">
    <property type="entry name" value="DUF3109"/>
    <property type="match status" value="2"/>
</dbReference>
<comment type="caution">
    <text evidence="3">The sequence shown here is derived from an EMBL/GenBank/DDBJ whole genome shotgun (WGS) entry which is preliminary data.</text>
</comment>
<feature type="region of interest" description="Disordered" evidence="2">
    <location>
        <begin position="1"/>
        <end position="31"/>
    </location>
</feature>
<evidence type="ECO:0000256" key="2">
    <source>
        <dbReference type="SAM" id="MobiDB-lite"/>
    </source>
</evidence>
<evidence type="ECO:0000256" key="1">
    <source>
        <dbReference type="ARBA" id="ARBA00093770"/>
    </source>
</evidence>
<evidence type="ECO:0008006" key="5">
    <source>
        <dbReference type="Google" id="ProtNLM"/>
    </source>
</evidence>
<evidence type="ECO:0000313" key="4">
    <source>
        <dbReference type="Proteomes" id="UP001499884"/>
    </source>
</evidence>
<feature type="compositionally biased region" description="Acidic residues" evidence="2">
    <location>
        <begin position="140"/>
        <end position="156"/>
    </location>
</feature>
<gene>
    <name evidence="3" type="ORF">GCM10023082_42180</name>
</gene>
<dbReference type="Proteomes" id="UP001499884">
    <property type="component" value="Unassembled WGS sequence"/>
</dbReference>
<accession>A0ABP7FKA1</accession>
<feature type="region of interest" description="Disordered" evidence="2">
    <location>
        <begin position="130"/>
        <end position="156"/>
    </location>
</feature>
<feature type="region of interest" description="Disordered" evidence="2">
    <location>
        <begin position="168"/>
        <end position="188"/>
    </location>
</feature>
<sequence>MPKTNKTKPGKAEQAKDRKKPKKQRADAARGGVALAVLPEEDEHGLDFARAWVEFPDPADAEQVFRCDLTWLTSRWTCIFGSGCQGIQAGRAADGCCTLGAHFSDADDERRVAGHVARLTPEIWQFHDEGTRNGWTQATDDADAEDHGEDYGDDEDDEFEFADEAGAAGAEEDADGDDEEDVEDDDPHRQTRVFQGSCIFQNRPGFAGGAGCALHILALKEGREPLETKPDVCWQLPVRRTYDWIDRPDDTRVLRISIGEYDRRGWGPGGHDLHWWCTSATSAHGAGDPVYVSYGPELTELMGKEAYDVLTELCERRLASELPLMAPHPADPGPR</sequence>
<comment type="similarity">
    <text evidence="1">Belongs to the Rv0495c family.</text>
</comment>
<protein>
    <recommendedName>
        <fullName evidence="5">DUF3109 family protein</fullName>
    </recommendedName>
</protein>
<feature type="compositionally biased region" description="Acidic residues" evidence="2">
    <location>
        <begin position="170"/>
        <end position="185"/>
    </location>
</feature>
<dbReference type="InterPro" id="IPR021458">
    <property type="entry name" value="Rv0495c"/>
</dbReference>